<dbReference type="InterPro" id="IPR014729">
    <property type="entry name" value="Rossmann-like_a/b/a_fold"/>
</dbReference>
<dbReference type="Proteomes" id="UP000010146">
    <property type="component" value="Unassembled WGS sequence"/>
</dbReference>
<dbReference type="NCBIfam" id="NF004160">
    <property type="entry name" value="PRK05627.1-3"/>
    <property type="match status" value="1"/>
</dbReference>
<comment type="similarity">
    <text evidence="15">Belongs to the ribF family.</text>
</comment>
<evidence type="ECO:0000256" key="8">
    <source>
        <dbReference type="ARBA" id="ARBA00022741"/>
    </source>
</evidence>
<evidence type="ECO:0000256" key="9">
    <source>
        <dbReference type="ARBA" id="ARBA00022777"/>
    </source>
</evidence>
<keyword evidence="4 15" id="KW-0285">Flavoprotein</keyword>
<evidence type="ECO:0000256" key="1">
    <source>
        <dbReference type="ARBA" id="ARBA00002121"/>
    </source>
</evidence>
<dbReference type="AlphaFoldDB" id="A0A0F5PLX8"/>
<reference evidence="18" key="3">
    <citation type="submission" date="2015-02" db="EMBL/GenBank/DDBJ databases">
        <title>Genome analysis of three genomes within the thermophilic hydrogenogenic bacterial species Caldanaerobacter subterraneus.</title>
        <authorList>
            <person name="Sant'Anna F.H."/>
            <person name="Lebedinsky A."/>
            <person name="Sokolova T."/>
            <person name="Robb F.T."/>
            <person name="Gonzalez J.M."/>
        </authorList>
    </citation>
    <scope>NUCLEOTIDE SEQUENCE [LARGE SCALE GENOMIC DNA]</scope>
    <source>
        <strain evidence="18">DSM 12653</strain>
    </source>
</reference>
<evidence type="ECO:0000256" key="10">
    <source>
        <dbReference type="ARBA" id="ARBA00022827"/>
    </source>
</evidence>
<dbReference type="GO" id="GO:0009231">
    <property type="term" value="P:riboflavin biosynthetic process"/>
    <property type="evidence" value="ECO:0007669"/>
    <property type="project" value="InterPro"/>
</dbReference>
<evidence type="ECO:0000259" key="16">
    <source>
        <dbReference type="SMART" id="SM00904"/>
    </source>
</evidence>
<dbReference type="PANTHER" id="PTHR22749:SF6">
    <property type="entry name" value="RIBOFLAVIN KINASE"/>
    <property type="match status" value="1"/>
</dbReference>
<evidence type="ECO:0000256" key="3">
    <source>
        <dbReference type="ARBA" id="ARBA00005201"/>
    </source>
</evidence>
<dbReference type="FunFam" id="2.40.30.30:FF:000003">
    <property type="entry name" value="Riboflavin biosynthesis protein"/>
    <property type="match status" value="1"/>
</dbReference>
<comment type="catalytic activity">
    <reaction evidence="14 15">
        <text>FMN + ATP + H(+) = FAD + diphosphate</text>
        <dbReference type="Rhea" id="RHEA:17237"/>
        <dbReference type="ChEBI" id="CHEBI:15378"/>
        <dbReference type="ChEBI" id="CHEBI:30616"/>
        <dbReference type="ChEBI" id="CHEBI:33019"/>
        <dbReference type="ChEBI" id="CHEBI:57692"/>
        <dbReference type="ChEBI" id="CHEBI:58210"/>
        <dbReference type="EC" id="2.7.7.2"/>
    </reaction>
</comment>
<evidence type="ECO:0000256" key="14">
    <source>
        <dbReference type="ARBA" id="ARBA00049494"/>
    </source>
</evidence>
<dbReference type="PIRSF" id="PIRSF004491">
    <property type="entry name" value="FAD_Synth"/>
    <property type="match status" value="1"/>
</dbReference>
<dbReference type="InterPro" id="IPR023465">
    <property type="entry name" value="Riboflavin_kinase_dom_sf"/>
</dbReference>
<gene>
    <name evidence="17" type="ORF">CDSM653_01309</name>
</gene>
<accession>A0A0F5PLX8</accession>
<reference evidence="17 18" key="1">
    <citation type="submission" date="2008-07" db="EMBL/GenBank/DDBJ databases">
        <authorList>
            <person name="Gonzalez J."/>
            <person name="Sokolova T."/>
            <person name="Ferriera S."/>
            <person name="Johnson J."/>
            <person name="Kravitz S."/>
            <person name="Beeson K."/>
            <person name="Sutton G."/>
            <person name="Rogers Y.-H."/>
            <person name="Friedman R."/>
            <person name="Frazier M."/>
            <person name="Venter J.C."/>
        </authorList>
    </citation>
    <scope>NUCLEOTIDE SEQUENCE [LARGE SCALE GENOMIC DNA]</scope>
    <source>
        <strain evidence="17 18">DSM 12653</strain>
    </source>
</reference>
<dbReference type="NCBIfam" id="NF004162">
    <property type="entry name" value="PRK05627.1-5"/>
    <property type="match status" value="1"/>
</dbReference>
<comment type="function">
    <text evidence="1">Catalyzes the phosphorylation of riboflavin to FMN followed by the adenylation of FMN to FAD.</text>
</comment>
<proteinExistence type="inferred from homology"/>
<keyword evidence="10 15" id="KW-0274">FAD</keyword>
<dbReference type="SUPFAM" id="SSF52374">
    <property type="entry name" value="Nucleotidylyl transferase"/>
    <property type="match status" value="1"/>
</dbReference>
<evidence type="ECO:0000256" key="2">
    <source>
        <dbReference type="ARBA" id="ARBA00004726"/>
    </source>
</evidence>
<keyword evidence="8 15" id="KW-0547">Nucleotide-binding</keyword>
<evidence type="ECO:0000256" key="13">
    <source>
        <dbReference type="ARBA" id="ARBA00047880"/>
    </source>
</evidence>
<dbReference type="SUPFAM" id="SSF82114">
    <property type="entry name" value="Riboflavin kinase-like"/>
    <property type="match status" value="1"/>
</dbReference>
<evidence type="ECO:0000256" key="4">
    <source>
        <dbReference type="ARBA" id="ARBA00022630"/>
    </source>
</evidence>
<dbReference type="CDD" id="cd02064">
    <property type="entry name" value="FAD_synthetase_N"/>
    <property type="match status" value="1"/>
</dbReference>
<dbReference type="PANTHER" id="PTHR22749">
    <property type="entry name" value="RIBOFLAVIN KINASE/FMN ADENYLYLTRANSFERASE"/>
    <property type="match status" value="1"/>
</dbReference>
<comment type="caution">
    <text evidence="17">The sequence shown here is derived from an EMBL/GenBank/DDBJ whole genome shotgun (WGS) entry which is preliminary data.</text>
</comment>
<evidence type="ECO:0000313" key="17">
    <source>
        <dbReference type="EMBL" id="KKC29590.1"/>
    </source>
</evidence>
<evidence type="ECO:0000256" key="11">
    <source>
        <dbReference type="ARBA" id="ARBA00022840"/>
    </source>
</evidence>
<comment type="pathway">
    <text evidence="2 15">Cofactor biosynthesis; FAD biosynthesis; FAD from FMN: step 1/1.</text>
</comment>
<dbReference type="FunFam" id="3.40.50.620:FF:000021">
    <property type="entry name" value="Riboflavin biosynthesis protein"/>
    <property type="match status" value="1"/>
</dbReference>
<dbReference type="Pfam" id="PF01687">
    <property type="entry name" value="Flavokinase"/>
    <property type="match status" value="1"/>
</dbReference>
<dbReference type="Pfam" id="PF06574">
    <property type="entry name" value="FAD_syn"/>
    <property type="match status" value="1"/>
</dbReference>
<dbReference type="UniPathway" id="UPA00277">
    <property type="reaction ID" value="UER00407"/>
</dbReference>
<dbReference type="UniPathway" id="UPA00276">
    <property type="reaction ID" value="UER00406"/>
</dbReference>
<keyword evidence="5 15" id="KW-0288">FMN</keyword>
<dbReference type="GO" id="GO:0006747">
    <property type="term" value="P:FAD biosynthetic process"/>
    <property type="evidence" value="ECO:0007669"/>
    <property type="project" value="UniProtKB-UniRule"/>
</dbReference>
<dbReference type="GO" id="GO:0009398">
    <property type="term" value="P:FMN biosynthetic process"/>
    <property type="evidence" value="ECO:0007669"/>
    <property type="project" value="UniProtKB-UniRule"/>
</dbReference>
<dbReference type="InterPro" id="IPR002606">
    <property type="entry name" value="Riboflavin_kinase_bac"/>
</dbReference>
<keyword evidence="11 15" id="KW-0067">ATP-binding</keyword>
<dbReference type="InterPro" id="IPR023468">
    <property type="entry name" value="Riboflavin_kinase"/>
</dbReference>
<dbReference type="EC" id="2.7.1.26" evidence="15"/>
<dbReference type="EMBL" id="ABXP02000075">
    <property type="protein sequence ID" value="KKC29590.1"/>
    <property type="molecule type" value="Genomic_DNA"/>
</dbReference>
<protein>
    <recommendedName>
        <fullName evidence="15">Riboflavin biosynthesis protein</fullName>
    </recommendedName>
    <domain>
        <recommendedName>
            <fullName evidence="15">Riboflavin kinase</fullName>
            <ecNumber evidence="15">2.7.1.26</ecNumber>
        </recommendedName>
        <alternativeName>
            <fullName evidence="15">Flavokinase</fullName>
        </alternativeName>
    </domain>
    <domain>
        <recommendedName>
            <fullName evidence="15">FMN adenylyltransferase</fullName>
            <ecNumber evidence="15">2.7.7.2</ecNumber>
        </recommendedName>
        <alternativeName>
            <fullName evidence="15">FAD pyrophosphorylase</fullName>
        </alternativeName>
        <alternativeName>
            <fullName evidence="15">FAD synthase</fullName>
        </alternativeName>
    </domain>
</protein>
<sequence>MEWQKGKKYDQKDFSKGERILIILDETNFSANLEEKVIALGNFDGVHIGHQKLIEDAVSIARDKKLKSAVFTFKQHTSKILEPDKAPELITTLSQKIEVLKSFSLDYGIFFDFTKELSLLSPERFIKDILVDSLKMKVAVVGPNYRFGHKGLGDVEMLKKYSFICSYEVHVVPKVTYGGITVSSSLIRELIKEGNIEKANVLLNRYFSIEGKIVKGKGMGRILGFPTANVEVPEEVVLPKRGVYVTRAKIKGNNFISVTNVGFKPTFGETRLSVETHILDFEGYIYGEGIEIEFIKRIRDEIKFESLQALKEQVLKDIEYAKSFKNILQQKHYVIK</sequence>
<dbReference type="EC" id="2.7.7.2" evidence="15"/>
<comment type="catalytic activity">
    <reaction evidence="13 15">
        <text>riboflavin + ATP = FMN + ADP + H(+)</text>
        <dbReference type="Rhea" id="RHEA:14357"/>
        <dbReference type="ChEBI" id="CHEBI:15378"/>
        <dbReference type="ChEBI" id="CHEBI:30616"/>
        <dbReference type="ChEBI" id="CHEBI:57986"/>
        <dbReference type="ChEBI" id="CHEBI:58210"/>
        <dbReference type="ChEBI" id="CHEBI:456216"/>
        <dbReference type="EC" id="2.7.1.26"/>
    </reaction>
</comment>
<keyword evidence="9 15" id="KW-0418">Kinase</keyword>
<comment type="pathway">
    <text evidence="3 15">Cofactor biosynthesis; FMN biosynthesis; FMN from riboflavin (ATP route): step 1/1.</text>
</comment>
<keyword evidence="12" id="KW-0511">Multifunctional enzyme</keyword>
<dbReference type="Gene3D" id="2.40.30.30">
    <property type="entry name" value="Riboflavin kinase-like"/>
    <property type="match status" value="1"/>
</dbReference>
<dbReference type="InterPro" id="IPR015865">
    <property type="entry name" value="Riboflavin_kinase_bac/euk"/>
</dbReference>
<name>A0A0F5PLX8_9THEO</name>
<reference evidence="17 18" key="2">
    <citation type="journal article" date="2015" name="BMC Genomics">
        <title>Analysis of three genomes within the thermophilic bacterial species Caldanaerobacter subterraneus with a focus on carbon monoxide dehydrogenase evolution and hydrolase diversity.</title>
        <authorList>
            <person name="Sant'Anna F.H."/>
            <person name="Lebedinsky A.V."/>
            <person name="Sokolova T.G."/>
            <person name="Robb F.T."/>
            <person name="Gonzalez J.M."/>
        </authorList>
    </citation>
    <scope>NUCLEOTIDE SEQUENCE [LARGE SCALE GENOMIC DNA]</scope>
    <source>
        <strain evidence="17 18">DSM 12653</strain>
    </source>
</reference>
<keyword evidence="7 15" id="KW-0548">Nucleotidyltransferase</keyword>
<keyword evidence="6 15" id="KW-0808">Transferase</keyword>
<dbReference type="InterPro" id="IPR015864">
    <property type="entry name" value="FAD_synthase"/>
</dbReference>
<dbReference type="GO" id="GO:0005524">
    <property type="term" value="F:ATP binding"/>
    <property type="evidence" value="ECO:0007669"/>
    <property type="project" value="UniProtKB-UniRule"/>
</dbReference>
<evidence type="ECO:0000313" key="18">
    <source>
        <dbReference type="Proteomes" id="UP000010146"/>
    </source>
</evidence>
<dbReference type="SMART" id="SM00904">
    <property type="entry name" value="Flavokinase"/>
    <property type="match status" value="1"/>
</dbReference>
<dbReference type="GO" id="GO:0008531">
    <property type="term" value="F:riboflavin kinase activity"/>
    <property type="evidence" value="ECO:0007669"/>
    <property type="project" value="UniProtKB-UniRule"/>
</dbReference>
<evidence type="ECO:0000256" key="12">
    <source>
        <dbReference type="ARBA" id="ARBA00023268"/>
    </source>
</evidence>
<dbReference type="GO" id="GO:0003919">
    <property type="term" value="F:FMN adenylyltransferase activity"/>
    <property type="evidence" value="ECO:0007669"/>
    <property type="project" value="UniProtKB-UniRule"/>
</dbReference>
<evidence type="ECO:0000256" key="6">
    <source>
        <dbReference type="ARBA" id="ARBA00022679"/>
    </source>
</evidence>
<dbReference type="Gene3D" id="3.40.50.620">
    <property type="entry name" value="HUPs"/>
    <property type="match status" value="1"/>
</dbReference>
<organism evidence="17 18">
    <name type="scientific">Caldanaerobacter subterraneus subsp. pacificus DSM 12653</name>
    <dbReference type="NCBI Taxonomy" id="391606"/>
    <lineage>
        <taxon>Bacteria</taxon>
        <taxon>Bacillati</taxon>
        <taxon>Bacillota</taxon>
        <taxon>Clostridia</taxon>
        <taxon>Thermoanaerobacterales</taxon>
        <taxon>Thermoanaerobacteraceae</taxon>
        <taxon>Caldanaerobacter</taxon>
    </lineage>
</organism>
<dbReference type="NCBIfam" id="TIGR00083">
    <property type="entry name" value="ribF"/>
    <property type="match status" value="1"/>
</dbReference>
<feature type="domain" description="Riboflavin kinase" evidence="16">
    <location>
        <begin position="202"/>
        <end position="326"/>
    </location>
</feature>
<evidence type="ECO:0000256" key="7">
    <source>
        <dbReference type="ARBA" id="ARBA00022695"/>
    </source>
</evidence>
<evidence type="ECO:0000256" key="5">
    <source>
        <dbReference type="ARBA" id="ARBA00022643"/>
    </source>
</evidence>
<evidence type="ECO:0000256" key="15">
    <source>
        <dbReference type="PIRNR" id="PIRNR004491"/>
    </source>
</evidence>